<name>A0A161LEK3_9BACT</name>
<dbReference type="Proteomes" id="UP000076586">
    <property type="component" value="Unassembled WGS sequence"/>
</dbReference>
<gene>
    <name evidence="1" type="ORF">PJIAN_340</name>
</gene>
<accession>A0A161LEK3</accession>
<organism evidence="1 2">
    <name type="scientific">Paludibacter jiangxiensis</name>
    <dbReference type="NCBI Taxonomy" id="681398"/>
    <lineage>
        <taxon>Bacteria</taxon>
        <taxon>Pseudomonadati</taxon>
        <taxon>Bacteroidota</taxon>
        <taxon>Bacteroidia</taxon>
        <taxon>Bacteroidales</taxon>
        <taxon>Paludibacteraceae</taxon>
        <taxon>Paludibacter</taxon>
    </lineage>
</organism>
<proteinExistence type="predicted"/>
<dbReference type="EMBL" id="BDCR01000003">
    <property type="protein sequence ID" value="GAT62737.1"/>
    <property type="molecule type" value="Genomic_DNA"/>
</dbReference>
<reference evidence="2" key="2">
    <citation type="journal article" date="2017" name="Genome Announc.">
        <title>Draft genome sequence of Paludibacter jiangxiensis NM7(T), a propionate-producing fermentative bacterium.</title>
        <authorList>
            <person name="Qiu Y.-L."/>
            <person name="Tourlousse D.M."/>
            <person name="Matsuura N."/>
            <person name="Ohashi A."/>
            <person name="Sekiguchi Y."/>
        </authorList>
    </citation>
    <scope>NUCLEOTIDE SEQUENCE [LARGE SCALE GENOMIC DNA]</scope>
    <source>
        <strain evidence="2">NM7</strain>
    </source>
</reference>
<dbReference type="STRING" id="681398.PJIAN_340"/>
<comment type="caution">
    <text evidence="1">The sequence shown here is derived from an EMBL/GenBank/DDBJ whole genome shotgun (WGS) entry which is preliminary data.</text>
</comment>
<evidence type="ECO:0000313" key="1">
    <source>
        <dbReference type="EMBL" id="GAT62737.1"/>
    </source>
</evidence>
<protein>
    <submittedName>
        <fullName evidence="1">Uncharacterized protein</fullName>
    </submittedName>
</protein>
<keyword evidence="2" id="KW-1185">Reference proteome</keyword>
<reference evidence="2" key="1">
    <citation type="submission" date="2016-04" db="EMBL/GenBank/DDBJ databases">
        <title>Draft genome sequence of Paludibacter jiangxiensis strain NM7.</title>
        <authorList>
            <person name="Qiu Y."/>
            <person name="Matsuura N."/>
            <person name="Ohashi A."/>
            <person name="Tourlousse M.D."/>
            <person name="Sekiguchi Y."/>
        </authorList>
    </citation>
    <scope>NUCLEOTIDE SEQUENCE [LARGE SCALE GENOMIC DNA]</scope>
    <source>
        <strain evidence="2">NM7</strain>
    </source>
</reference>
<evidence type="ECO:0000313" key="2">
    <source>
        <dbReference type="Proteomes" id="UP000076586"/>
    </source>
</evidence>
<sequence length="43" mass="5145">MSENLYHKVIFKYILPTYIPSEWNSFSNFDIVLDGNLSFIFKI</sequence>
<dbReference type="AlphaFoldDB" id="A0A161LEK3"/>